<keyword evidence="4" id="KW-1185">Reference proteome</keyword>
<dbReference type="RefSeq" id="WP_202011541.1">
    <property type="nucleotide sequence ID" value="NZ_JAERRB010000005.1"/>
</dbReference>
<comment type="caution">
    <text evidence="3">The sequence shown here is derived from an EMBL/GenBank/DDBJ whole genome shotgun (WGS) entry which is preliminary data.</text>
</comment>
<evidence type="ECO:0000313" key="3">
    <source>
        <dbReference type="EMBL" id="MBL0742858.1"/>
    </source>
</evidence>
<dbReference type="InterPro" id="IPR000866">
    <property type="entry name" value="AhpC/TSA"/>
</dbReference>
<name>A0ABS1KUJ9_9BACT</name>
<dbReference type="EMBL" id="JAERRB010000005">
    <property type="protein sequence ID" value="MBL0742858.1"/>
    <property type="molecule type" value="Genomic_DNA"/>
</dbReference>
<feature type="chain" id="PRO_5046975711" evidence="1">
    <location>
        <begin position="20"/>
        <end position="297"/>
    </location>
</feature>
<evidence type="ECO:0000259" key="2">
    <source>
        <dbReference type="PROSITE" id="PS51352"/>
    </source>
</evidence>
<reference evidence="3 4" key="1">
    <citation type="submission" date="2021-01" db="EMBL/GenBank/DDBJ databases">
        <title>Chryseolinea sp. Jin1 Genome sequencing and assembly.</title>
        <authorList>
            <person name="Kim I."/>
        </authorList>
    </citation>
    <scope>NUCLEOTIDE SEQUENCE [LARGE SCALE GENOMIC DNA]</scope>
    <source>
        <strain evidence="3 4">Jin1</strain>
    </source>
</reference>
<dbReference type="InterPro" id="IPR036249">
    <property type="entry name" value="Thioredoxin-like_sf"/>
</dbReference>
<dbReference type="Pfam" id="PF00578">
    <property type="entry name" value="AhpC-TSA"/>
    <property type="match status" value="1"/>
</dbReference>
<gene>
    <name evidence="3" type="ORF">JI741_16645</name>
</gene>
<evidence type="ECO:0000313" key="4">
    <source>
        <dbReference type="Proteomes" id="UP000613030"/>
    </source>
</evidence>
<dbReference type="PROSITE" id="PS51352">
    <property type="entry name" value="THIOREDOXIN_2"/>
    <property type="match status" value="1"/>
</dbReference>
<dbReference type="PANTHER" id="PTHR42852">
    <property type="entry name" value="THIOL:DISULFIDE INTERCHANGE PROTEIN DSBE"/>
    <property type="match status" value="1"/>
</dbReference>
<accession>A0ABS1KUJ9</accession>
<sequence>MKKLAYLMALWLTTQTSLAQEAKDEAMNQAQRMAAAFTNRNFTRYVTHVVPSEYDNDEATKKKLIANLQEQVPGGAELEILELTAFKTFGALHQAIFLVTYHHEYSFVAAIDDAAGYWQFTMPMPQSVHFERILKFIPTFDVSFATLIDPGFAKRKTFEVGKPLPDFRFATLKGDTISSGHLKGKAIVLFFWAPWCVDCMDAWPLLNDVVQKAAGRNIAFVAPAVHANARSFPQPSPALRTFRYTVALADRADDDYSLLDYPTHIVTDENHIIVFKHEGSHADTIQKLNEALAKLKH</sequence>
<evidence type="ECO:0000256" key="1">
    <source>
        <dbReference type="SAM" id="SignalP"/>
    </source>
</evidence>
<dbReference type="Gene3D" id="3.40.30.10">
    <property type="entry name" value="Glutaredoxin"/>
    <property type="match status" value="1"/>
</dbReference>
<protein>
    <submittedName>
        <fullName evidence="3">TlpA family protein disulfide reductase</fullName>
    </submittedName>
</protein>
<dbReference type="Proteomes" id="UP000613030">
    <property type="component" value="Unassembled WGS sequence"/>
</dbReference>
<dbReference type="InterPro" id="IPR013766">
    <property type="entry name" value="Thioredoxin_domain"/>
</dbReference>
<dbReference type="PANTHER" id="PTHR42852:SF13">
    <property type="entry name" value="PROTEIN DIPZ"/>
    <property type="match status" value="1"/>
</dbReference>
<keyword evidence="1" id="KW-0732">Signal</keyword>
<dbReference type="CDD" id="cd02966">
    <property type="entry name" value="TlpA_like_family"/>
    <property type="match status" value="1"/>
</dbReference>
<feature type="domain" description="Thioredoxin" evidence="2">
    <location>
        <begin position="158"/>
        <end position="297"/>
    </location>
</feature>
<dbReference type="InterPro" id="IPR050553">
    <property type="entry name" value="Thioredoxin_ResA/DsbE_sf"/>
</dbReference>
<proteinExistence type="predicted"/>
<dbReference type="SUPFAM" id="SSF52833">
    <property type="entry name" value="Thioredoxin-like"/>
    <property type="match status" value="1"/>
</dbReference>
<feature type="signal peptide" evidence="1">
    <location>
        <begin position="1"/>
        <end position="19"/>
    </location>
</feature>
<organism evidence="3 4">
    <name type="scientific">Chryseolinea lacunae</name>
    <dbReference type="NCBI Taxonomy" id="2801331"/>
    <lineage>
        <taxon>Bacteria</taxon>
        <taxon>Pseudomonadati</taxon>
        <taxon>Bacteroidota</taxon>
        <taxon>Cytophagia</taxon>
        <taxon>Cytophagales</taxon>
        <taxon>Fulvivirgaceae</taxon>
        <taxon>Chryseolinea</taxon>
    </lineage>
</organism>